<sequence>MRFNFVAVSVLLLGLVHAMPSDMVARNEDLSLDERDVVTLNERGAPLGQRCPVGQTAVSLGVAPTPNGCGTKAINVPEFSFHACCNAHDTCYSTCSKSKATCDTTFKTCMKASCTDKYKWYDPRRYACNDAASIYYTAVHLAGEPAFDSATKKHCKCV</sequence>
<dbReference type="Proteomes" id="UP000279236">
    <property type="component" value="Unassembled WGS sequence"/>
</dbReference>
<name>A0A427XH16_9TREE</name>
<protein>
    <recommendedName>
        <fullName evidence="6">Phospholipase A2 domain-containing protein</fullName>
    </recommendedName>
</protein>
<dbReference type="Gene3D" id="1.20.90.10">
    <property type="entry name" value="Phospholipase A2 domain"/>
    <property type="match status" value="1"/>
</dbReference>
<feature type="signal peptide" evidence="3">
    <location>
        <begin position="1"/>
        <end position="18"/>
    </location>
</feature>
<evidence type="ECO:0000256" key="1">
    <source>
        <dbReference type="ARBA" id="ARBA00004613"/>
    </source>
</evidence>
<evidence type="ECO:0000256" key="2">
    <source>
        <dbReference type="ARBA" id="ARBA00022525"/>
    </source>
</evidence>
<dbReference type="InterPro" id="IPR010711">
    <property type="entry name" value="PLA2G12"/>
</dbReference>
<reference evidence="4 5" key="1">
    <citation type="submission" date="2018-11" db="EMBL/GenBank/DDBJ databases">
        <title>Genome sequence of Apiotrichum porosum DSM 27194.</title>
        <authorList>
            <person name="Aliyu H."/>
            <person name="Gorte O."/>
            <person name="Ochsenreither K."/>
        </authorList>
    </citation>
    <scope>NUCLEOTIDE SEQUENCE [LARGE SCALE GENOMIC DNA]</scope>
    <source>
        <strain evidence="4 5">DSM 27194</strain>
    </source>
</reference>
<dbReference type="GO" id="GO:0005509">
    <property type="term" value="F:calcium ion binding"/>
    <property type="evidence" value="ECO:0007669"/>
    <property type="project" value="InterPro"/>
</dbReference>
<dbReference type="InterPro" id="IPR033113">
    <property type="entry name" value="PLA2_histidine"/>
</dbReference>
<dbReference type="RefSeq" id="XP_028473337.1">
    <property type="nucleotide sequence ID" value="XM_028618381.1"/>
</dbReference>
<dbReference type="GO" id="GO:0004623">
    <property type="term" value="F:phospholipase A2 activity"/>
    <property type="evidence" value="ECO:0007669"/>
    <property type="project" value="InterPro"/>
</dbReference>
<comment type="caution">
    <text evidence="4">The sequence shown here is derived from an EMBL/GenBank/DDBJ whole genome shotgun (WGS) entry which is preliminary data.</text>
</comment>
<keyword evidence="5" id="KW-1185">Reference proteome</keyword>
<accession>A0A427XH16</accession>
<dbReference type="STRING" id="105984.A0A427XH16"/>
<evidence type="ECO:0008006" key="6">
    <source>
        <dbReference type="Google" id="ProtNLM"/>
    </source>
</evidence>
<evidence type="ECO:0000313" key="4">
    <source>
        <dbReference type="EMBL" id="RSH78190.1"/>
    </source>
</evidence>
<dbReference type="GO" id="GO:0050482">
    <property type="term" value="P:arachidonate secretion"/>
    <property type="evidence" value="ECO:0007669"/>
    <property type="project" value="InterPro"/>
</dbReference>
<dbReference type="SUPFAM" id="SSF48619">
    <property type="entry name" value="Phospholipase A2, PLA2"/>
    <property type="match status" value="1"/>
</dbReference>
<dbReference type="PANTHER" id="PTHR12824:SF8">
    <property type="entry name" value="GXIVSPLA2, ISOFORM A"/>
    <property type="match status" value="1"/>
</dbReference>
<proteinExistence type="predicted"/>
<dbReference type="PANTHER" id="PTHR12824">
    <property type="entry name" value="GROUP XII SECRETORY PHOSPHOLIPASE A2 FAMILY MEMBER"/>
    <property type="match status" value="1"/>
</dbReference>
<dbReference type="AlphaFoldDB" id="A0A427XH16"/>
<feature type="chain" id="PRO_5018980049" description="Phospholipase A2 domain-containing protein" evidence="3">
    <location>
        <begin position="19"/>
        <end position="158"/>
    </location>
</feature>
<dbReference type="EMBL" id="RSCE01000013">
    <property type="protein sequence ID" value="RSH78190.1"/>
    <property type="molecule type" value="Genomic_DNA"/>
</dbReference>
<comment type="subcellular location">
    <subcellularLocation>
        <location evidence="1">Secreted</location>
    </subcellularLocation>
</comment>
<dbReference type="Pfam" id="PF06951">
    <property type="entry name" value="PLA2G12"/>
    <property type="match status" value="1"/>
</dbReference>
<dbReference type="GO" id="GO:0016042">
    <property type="term" value="P:lipid catabolic process"/>
    <property type="evidence" value="ECO:0007669"/>
    <property type="project" value="InterPro"/>
</dbReference>
<organism evidence="4 5">
    <name type="scientific">Apiotrichum porosum</name>
    <dbReference type="NCBI Taxonomy" id="105984"/>
    <lineage>
        <taxon>Eukaryota</taxon>
        <taxon>Fungi</taxon>
        <taxon>Dikarya</taxon>
        <taxon>Basidiomycota</taxon>
        <taxon>Agaricomycotina</taxon>
        <taxon>Tremellomycetes</taxon>
        <taxon>Trichosporonales</taxon>
        <taxon>Trichosporonaceae</taxon>
        <taxon>Apiotrichum</taxon>
    </lineage>
</organism>
<dbReference type="GO" id="GO:0005576">
    <property type="term" value="C:extracellular region"/>
    <property type="evidence" value="ECO:0007669"/>
    <property type="project" value="UniProtKB-SubCell"/>
</dbReference>
<gene>
    <name evidence="4" type="ORF">EHS24_002650</name>
</gene>
<evidence type="ECO:0000313" key="5">
    <source>
        <dbReference type="Proteomes" id="UP000279236"/>
    </source>
</evidence>
<keyword evidence="2" id="KW-0964">Secreted</keyword>
<keyword evidence="3" id="KW-0732">Signal</keyword>
<dbReference type="InterPro" id="IPR036444">
    <property type="entry name" value="PLipase_A2_dom_sf"/>
</dbReference>
<dbReference type="PROSITE" id="PS00118">
    <property type="entry name" value="PA2_HIS"/>
    <property type="match status" value="1"/>
</dbReference>
<dbReference type="GO" id="GO:0006644">
    <property type="term" value="P:phospholipid metabolic process"/>
    <property type="evidence" value="ECO:0007669"/>
    <property type="project" value="InterPro"/>
</dbReference>
<dbReference type="OrthoDB" id="5596743at2759"/>
<dbReference type="GeneID" id="39587193"/>
<evidence type="ECO:0000256" key="3">
    <source>
        <dbReference type="SAM" id="SignalP"/>
    </source>
</evidence>